<keyword evidence="1" id="KW-0175">Coiled coil</keyword>
<evidence type="ECO:0000313" key="4">
    <source>
        <dbReference type="Proteomes" id="UP000701801"/>
    </source>
</evidence>
<evidence type="ECO:0000256" key="2">
    <source>
        <dbReference type="SAM" id="MobiDB-lite"/>
    </source>
</evidence>
<organism evidence="3 4">
    <name type="scientific">Hymenoscyphus albidus</name>
    <dbReference type="NCBI Taxonomy" id="595503"/>
    <lineage>
        <taxon>Eukaryota</taxon>
        <taxon>Fungi</taxon>
        <taxon>Dikarya</taxon>
        <taxon>Ascomycota</taxon>
        <taxon>Pezizomycotina</taxon>
        <taxon>Leotiomycetes</taxon>
        <taxon>Helotiales</taxon>
        <taxon>Helotiaceae</taxon>
        <taxon>Hymenoscyphus</taxon>
    </lineage>
</organism>
<dbReference type="AlphaFoldDB" id="A0A9N9LZX5"/>
<dbReference type="EMBL" id="CAJVRM010000684">
    <property type="protein sequence ID" value="CAG8982797.1"/>
    <property type="molecule type" value="Genomic_DNA"/>
</dbReference>
<accession>A0A9N9LZX5</accession>
<reference evidence="3" key="1">
    <citation type="submission" date="2021-07" db="EMBL/GenBank/DDBJ databases">
        <authorList>
            <person name="Durling M."/>
        </authorList>
    </citation>
    <scope>NUCLEOTIDE SEQUENCE</scope>
</reference>
<gene>
    <name evidence="3" type="ORF">HYALB_00001078</name>
</gene>
<evidence type="ECO:0000313" key="3">
    <source>
        <dbReference type="EMBL" id="CAG8982797.1"/>
    </source>
</evidence>
<comment type="caution">
    <text evidence="3">The sequence shown here is derived from an EMBL/GenBank/DDBJ whole genome shotgun (WGS) entry which is preliminary data.</text>
</comment>
<dbReference type="Proteomes" id="UP000701801">
    <property type="component" value="Unassembled WGS sequence"/>
</dbReference>
<protein>
    <submittedName>
        <fullName evidence="3">Uncharacterized protein</fullName>
    </submittedName>
</protein>
<keyword evidence="4" id="KW-1185">Reference proteome</keyword>
<feature type="region of interest" description="Disordered" evidence="2">
    <location>
        <begin position="253"/>
        <end position="278"/>
    </location>
</feature>
<proteinExistence type="predicted"/>
<feature type="coiled-coil region" evidence="1">
    <location>
        <begin position="76"/>
        <end position="107"/>
    </location>
</feature>
<sequence length="323" mass="37192">MGPSLTSVLPPDLPYRQPFMIQVGGYVRDGARESEQRQMLRFESTAALADIWGERNDPEALQQERAEWQREQKLRIASWETRLEETTTELSERMEEQRRDLAVLRRLWADLTQWLRPWLSSSDAGDFAFVGSRKKEENNFALRDTIENLLEPGEYGVLAQVGYIWRERRGDVNAMRMVLRARGTWTSSLGVSQRNFSNLRRLQDDIKTAREKYSLDLGAIRQRAKELVNIQLKNESQAIAERAQERARDIFTRQQPAAAAAAQQQPGEQRADGQPDLDMDADIDQQLEVAAQELDAEEDRLVPQDDIQVISGIDNEVKNNNYF</sequence>
<feature type="compositionally biased region" description="Low complexity" evidence="2">
    <location>
        <begin position="254"/>
        <end position="266"/>
    </location>
</feature>
<name>A0A9N9LZX5_9HELO</name>
<evidence type="ECO:0000256" key="1">
    <source>
        <dbReference type="SAM" id="Coils"/>
    </source>
</evidence>
<dbReference type="OrthoDB" id="8062037at2759"/>